<proteinExistence type="predicted"/>
<reference evidence="2 3" key="1">
    <citation type="submission" date="2016-06" db="EMBL/GenBank/DDBJ databases">
        <authorList>
            <person name="Kjaerup R.B."/>
            <person name="Dalgaard T.S."/>
            <person name="Juul-Madsen H.R."/>
        </authorList>
    </citation>
    <scope>NUCLEOTIDE SEQUENCE [LARGE SCALE GENOMIC DNA]</scope>
    <source>
        <strain evidence="2 3">E2838</strain>
    </source>
</reference>
<protein>
    <submittedName>
        <fullName evidence="2">Uncharacterized protein</fullName>
    </submittedName>
</protein>
<dbReference type="EMBL" id="LZJY01000007">
    <property type="protein sequence ID" value="OBI10661.1"/>
    <property type="molecule type" value="Genomic_DNA"/>
</dbReference>
<keyword evidence="1" id="KW-1133">Transmembrane helix</keyword>
<organism evidence="2 3">
    <name type="scientific">Mycobacterium scrofulaceum</name>
    <dbReference type="NCBI Taxonomy" id="1783"/>
    <lineage>
        <taxon>Bacteria</taxon>
        <taxon>Bacillati</taxon>
        <taxon>Actinomycetota</taxon>
        <taxon>Actinomycetes</taxon>
        <taxon>Mycobacteriales</taxon>
        <taxon>Mycobacteriaceae</taxon>
        <taxon>Mycobacterium</taxon>
    </lineage>
</organism>
<feature type="transmembrane region" description="Helical" evidence="1">
    <location>
        <begin position="20"/>
        <end position="39"/>
    </location>
</feature>
<evidence type="ECO:0000313" key="2">
    <source>
        <dbReference type="EMBL" id="OBI10661.1"/>
    </source>
</evidence>
<comment type="caution">
    <text evidence="2">The sequence shown here is derived from an EMBL/GenBank/DDBJ whole genome shotgun (WGS) entry which is preliminary data.</text>
</comment>
<dbReference type="AlphaFoldDB" id="A0A1A2WCP3"/>
<name>A0A1A2WCP3_MYCSC</name>
<accession>A0A1A2WCP3</accession>
<sequence>MKMSGLMELWHNVTPGQGTLLGGAFVVLAGVIAFGTGSLDRRSQQKRFHYEEMKTLYADALRIGRDLEILKALPPEARREVLTEKAEAIDRVISELALTGNYQTANLAIAYAYQQSVQLGKWVRQVESDEGVSGRLQMWLDNMPEGQRAALAQYESAAVNRRDVVQAVRRELGLYVPVWSRYRRVLRDSIKTQQFPLN</sequence>
<evidence type="ECO:0000313" key="3">
    <source>
        <dbReference type="Proteomes" id="UP000092207"/>
    </source>
</evidence>
<keyword evidence="1" id="KW-0472">Membrane</keyword>
<keyword evidence="1" id="KW-0812">Transmembrane</keyword>
<dbReference type="Proteomes" id="UP000092207">
    <property type="component" value="Unassembled WGS sequence"/>
</dbReference>
<gene>
    <name evidence="2" type="ORF">A5679_06390</name>
</gene>
<evidence type="ECO:0000256" key="1">
    <source>
        <dbReference type="SAM" id="Phobius"/>
    </source>
</evidence>